<dbReference type="Proteomes" id="UP000293995">
    <property type="component" value="Chromosome"/>
</dbReference>
<dbReference type="AlphaFoldDB" id="A0A4P6EH92"/>
<feature type="transmembrane region" description="Helical" evidence="6">
    <location>
        <begin position="274"/>
        <end position="297"/>
    </location>
</feature>
<protein>
    <submittedName>
        <fullName evidence="8">MFS transporter</fullName>
    </submittedName>
</protein>
<accession>A0A4P6EH92</accession>
<keyword evidence="2" id="KW-1003">Cell membrane</keyword>
<sequence length="424" mass="42521">MLKMGAEESPETVTVPLSGNRGFRLLMGGQLASSLGTSAAAIALPLVLLDLTGSTAAAGSVSAMAMLITLLLGLVAGVFADRWPRRGTLVVAALVAAVVWAVSAFVLHIGASSFGILVAAAGVSALAMTFFQPAQNGAVRHLVPRAQLSQAIAIDQARETTASLLGAPIGGALLVLGPAVAIAADSAGFLIAAACIAVIGTSLGPNRAAGQAAEKGRAITGYLRGLLRDAGAGLKHLWSTPAIRTCFLAAAVLNLPFIGIQVGLVLGLRAAGTPVYLIGLVETFSGLGAIVGATLVGPMNRRISLGRQIAITSWAIATGGLLIALTFPHIWFVLPACFLNTLFVPALNGTLMGHVFGSAPEDLAGRLGAAAQIASGLLIPLAPLAAGILIQAASGQIALVTFAGLLVAIAAALSATPSIRRLTT</sequence>
<dbReference type="PANTHER" id="PTHR23513:SF6">
    <property type="entry name" value="MAJOR FACILITATOR SUPERFAMILY ASSOCIATED DOMAIN-CONTAINING PROTEIN"/>
    <property type="match status" value="1"/>
</dbReference>
<feature type="transmembrane region" description="Helical" evidence="6">
    <location>
        <begin position="396"/>
        <end position="415"/>
    </location>
</feature>
<feature type="transmembrane region" description="Helical" evidence="6">
    <location>
        <begin position="87"/>
        <end position="107"/>
    </location>
</feature>
<dbReference type="OrthoDB" id="145388at2"/>
<feature type="transmembrane region" description="Helical" evidence="6">
    <location>
        <begin position="187"/>
        <end position="205"/>
    </location>
</feature>
<feature type="transmembrane region" description="Helical" evidence="6">
    <location>
        <begin position="369"/>
        <end position="390"/>
    </location>
</feature>
<evidence type="ECO:0000256" key="2">
    <source>
        <dbReference type="ARBA" id="ARBA00022475"/>
    </source>
</evidence>
<feature type="transmembrane region" description="Helical" evidence="6">
    <location>
        <begin position="245"/>
        <end position="268"/>
    </location>
</feature>
<dbReference type="EMBL" id="CP035494">
    <property type="protein sequence ID" value="QAY60863.1"/>
    <property type="molecule type" value="Genomic_DNA"/>
</dbReference>
<dbReference type="SUPFAM" id="SSF103473">
    <property type="entry name" value="MFS general substrate transporter"/>
    <property type="match status" value="1"/>
</dbReference>
<keyword evidence="5 6" id="KW-0472">Membrane</keyword>
<comment type="subcellular location">
    <subcellularLocation>
        <location evidence="1">Cell membrane</location>
        <topology evidence="1">Multi-pass membrane protein</topology>
    </subcellularLocation>
</comment>
<evidence type="ECO:0000256" key="6">
    <source>
        <dbReference type="SAM" id="Phobius"/>
    </source>
</evidence>
<name>A0A4P6EH92_9MICO</name>
<dbReference type="InterPro" id="IPR036259">
    <property type="entry name" value="MFS_trans_sf"/>
</dbReference>
<proteinExistence type="predicted"/>
<feature type="transmembrane region" description="Helical" evidence="6">
    <location>
        <begin position="309"/>
        <end position="332"/>
    </location>
</feature>
<evidence type="ECO:0000256" key="4">
    <source>
        <dbReference type="ARBA" id="ARBA00022989"/>
    </source>
</evidence>
<feature type="transmembrane region" description="Helical" evidence="6">
    <location>
        <begin position="113"/>
        <end position="131"/>
    </location>
</feature>
<evidence type="ECO:0000256" key="3">
    <source>
        <dbReference type="ARBA" id="ARBA00022692"/>
    </source>
</evidence>
<feature type="transmembrane region" description="Helical" evidence="6">
    <location>
        <begin position="162"/>
        <end position="181"/>
    </location>
</feature>
<reference evidence="8 9" key="1">
    <citation type="submission" date="2019-01" db="EMBL/GenBank/DDBJ databases">
        <title>Genome sequencing of strain DFW100M-13.</title>
        <authorList>
            <person name="Heo J."/>
            <person name="Kim S.-J."/>
            <person name="Kim J.-S."/>
            <person name="Hong S.-B."/>
            <person name="Kwon S.-W."/>
        </authorList>
    </citation>
    <scope>NUCLEOTIDE SEQUENCE [LARGE SCALE GENOMIC DNA]</scope>
    <source>
        <strain evidence="8 9">DFW100M-13</strain>
    </source>
</reference>
<keyword evidence="4 6" id="KW-1133">Transmembrane helix</keyword>
<dbReference type="PROSITE" id="PS50850">
    <property type="entry name" value="MFS"/>
    <property type="match status" value="1"/>
</dbReference>
<evidence type="ECO:0000313" key="9">
    <source>
        <dbReference type="Proteomes" id="UP000293995"/>
    </source>
</evidence>
<evidence type="ECO:0000313" key="8">
    <source>
        <dbReference type="EMBL" id="QAY60863.1"/>
    </source>
</evidence>
<feature type="transmembrane region" description="Helical" evidence="6">
    <location>
        <begin position="61"/>
        <end position="80"/>
    </location>
</feature>
<feature type="domain" description="Major facilitator superfamily (MFS) profile" evidence="7">
    <location>
        <begin position="22"/>
        <end position="420"/>
    </location>
</feature>
<dbReference type="GO" id="GO:0005886">
    <property type="term" value="C:plasma membrane"/>
    <property type="evidence" value="ECO:0007669"/>
    <property type="project" value="UniProtKB-SubCell"/>
</dbReference>
<keyword evidence="9" id="KW-1185">Reference proteome</keyword>
<gene>
    <name evidence="8" type="ORF">ET475_13280</name>
</gene>
<dbReference type="KEGG" id="mprt:ET475_13280"/>
<dbReference type="InterPro" id="IPR011701">
    <property type="entry name" value="MFS"/>
</dbReference>
<evidence type="ECO:0000256" key="5">
    <source>
        <dbReference type="ARBA" id="ARBA00023136"/>
    </source>
</evidence>
<dbReference type="Pfam" id="PF07690">
    <property type="entry name" value="MFS_1"/>
    <property type="match status" value="1"/>
</dbReference>
<keyword evidence="3 6" id="KW-0812">Transmembrane</keyword>
<dbReference type="CDD" id="cd06173">
    <property type="entry name" value="MFS_MefA_like"/>
    <property type="match status" value="1"/>
</dbReference>
<feature type="transmembrane region" description="Helical" evidence="6">
    <location>
        <begin position="31"/>
        <end position="49"/>
    </location>
</feature>
<organism evidence="8 9">
    <name type="scientific">Microbacterium protaetiae</name>
    <dbReference type="NCBI Taxonomy" id="2509458"/>
    <lineage>
        <taxon>Bacteria</taxon>
        <taxon>Bacillati</taxon>
        <taxon>Actinomycetota</taxon>
        <taxon>Actinomycetes</taxon>
        <taxon>Micrococcales</taxon>
        <taxon>Microbacteriaceae</taxon>
        <taxon>Microbacterium</taxon>
    </lineage>
</organism>
<dbReference type="PANTHER" id="PTHR23513">
    <property type="entry name" value="INTEGRAL MEMBRANE EFFLUX PROTEIN-RELATED"/>
    <property type="match status" value="1"/>
</dbReference>
<evidence type="ECO:0000259" key="7">
    <source>
        <dbReference type="PROSITE" id="PS50850"/>
    </source>
</evidence>
<evidence type="ECO:0000256" key="1">
    <source>
        <dbReference type="ARBA" id="ARBA00004651"/>
    </source>
</evidence>
<dbReference type="Gene3D" id="1.20.1250.20">
    <property type="entry name" value="MFS general substrate transporter like domains"/>
    <property type="match status" value="1"/>
</dbReference>
<dbReference type="InterPro" id="IPR020846">
    <property type="entry name" value="MFS_dom"/>
</dbReference>
<dbReference type="GO" id="GO:0022857">
    <property type="term" value="F:transmembrane transporter activity"/>
    <property type="evidence" value="ECO:0007669"/>
    <property type="project" value="InterPro"/>
</dbReference>